<organism evidence="1 2">
    <name type="scientific">Xylaria bambusicola</name>
    <dbReference type="NCBI Taxonomy" id="326684"/>
    <lineage>
        <taxon>Eukaryota</taxon>
        <taxon>Fungi</taxon>
        <taxon>Dikarya</taxon>
        <taxon>Ascomycota</taxon>
        <taxon>Pezizomycotina</taxon>
        <taxon>Sordariomycetes</taxon>
        <taxon>Xylariomycetidae</taxon>
        <taxon>Xylariales</taxon>
        <taxon>Xylariaceae</taxon>
        <taxon>Xylaria</taxon>
    </lineage>
</organism>
<proteinExistence type="predicted"/>
<protein>
    <submittedName>
        <fullName evidence="1">Uncharacterized protein</fullName>
    </submittedName>
</protein>
<reference evidence="1 2" key="1">
    <citation type="submission" date="2023-10" db="EMBL/GenBank/DDBJ databases">
        <title>Draft genome sequence of Xylaria bambusicola isolate GMP-LS, the root and basal stem rot pathogen of sugarcane in Indonesia.</title>
        <authorList>
            <person name="Selvaraj P."/>
            <person name="Muralishankar V."/>
            <person name="Muruganantham S."/>
            <person name="Sp S."/>
            <person name="Haryani S."/>
            <person name="Lau K.J.X."/>
            <person name="Naqvi N.I."/>
        </authorList>
    </citation>
    <scope>NUCLEOTIDE SEQUENCE [LARGE SCALE GENOMIC DNA]</scope>
    <source>
        <strain evidence="1">GMP-LS</strain>
    </source>
</reference>
<gene>
    <name evidence="1" type="ORF">RRF57_012852</name>
</gene>
<evidence type="ECO:0000313" key="2">
    <source>
        <dbReference type="Proteomes" id="UP001305414"/>
    </source>
</evidence>
<name>A0AAN7UQH0_9PEZI</name>
<evidence type="ECO:0000313" key="1">
    <source>
        <dbReference type="EMBL" id="KAK5637140.1"/>
    </source>
</evidence>
<dbReference type="EMBL" id="JAWHQM010000093">
    <property type="protein sequence ID" value="KAK5637140.1"/>
    <property type="molecule type" value="Genomic_DNA"/>
</dbReference>
<sequence>MVVTAWAIGDVELFFEPPFLFISELEDALLEEEEEEESPFPEEILHLRSFRDALLQPIYALAEFIDEVFAIAHQLLLQELDTEAEDQP</sequence>
<comment type="caution">
    <text evidence="1">The sequence shown here is derived from an EMBL/GenBank/DDBJ whole genome shotgun (WGS) entry which is preliminary data.</text>
</comment>
<dbReference type="Proteomes" id="UP001305414">
    <property type="component" value="Unassembled WGS sequence"/>
</dbReference>
<keyword evidence="2" id="KW-1185">Reference proteome</keyword>
<dbReference type="AlphaFoldDB" id="A0AAN7UQH0"/>
<accession>A0AAN7UQH0</accession>